<gene>
    <name evidence="6" type="ORF">DFP72DRAFT_1111161</name>
</gene>
<keyword evidence="7" id="KW-1185">Reference proteome</keyword>
<keyword evidence="1" id="KW-0479">Metal-binding</keyword>
<dbReference type="Pfam" id="PF01753">
    <property type="entry name" value="zf-MYND"/>
    <property type="match status" value="1"/>
</dbReference>
<evidence type="ECO:0000256" key="4">
    <source>
        <dbReference type="PROSITE-ProRule" id="PRU00134"/>
    </source>
</evidence>
<evidence type="ECO:0000313" key="7">
    <source>
        <dbReference type="Proteomes" id="UP000521943"/>
    </source>
</evidence>
<feature type="domain" description="MYND-type" evidence="5">
    <location>
        <begin position="25"/>
        <end position="77"/>
    </location>
</feature>
<organism evidence="6 7">
    <name type="scientific">Ephemerocybe angulata</name>
    <dbReference type="NCBI Taxonomy" id="980116"/>
    <lineage>
        <taxon>Eukaryota</taxon>
        <taxon>Fungi</taxon>
        <taxon>Dikarya</taxon>
        <taxon>Basidiomycota</taxon>
        <taxon>Agaricomycotina</taxon>
        <taxon>Agaricomycetes</taxon>
        <taxon>Agaricomycetidae</taxon>
        <taxon>Agaricales</taxon>
        <taxon>Agaricineae</taxon>
        <taxon>Psathyrellaceae</taxon>
        <taxon>Ephemerocybe</taxon>
    </lineage>
</organism>
<name>A0A8H6LT82_9AGAR</name>
<keyword evidence="3" id="KW-0862">Zinc</keyword>
<dbReference type="InterPro" id="IPR002893">
    <property type="entry name" value="Znf_MYND"/>
</dbReference>
<evidence type="ECO:0000313" key="6">
    <source>
        <dbReference type="EMBL" id="KAF6741815.1"/>
    </source>
</evidence>
<dbReference type="Proteomes" id="UP000521943">
    <property type="component" value="Unassembled WGS sequence"/>
</dbReference>
<accession>A0A8H6LT82</accession>
<dbReference type="PROSITE" id="PS50865">
    <property type="entry name" value="ZF_MYND_2"/>
    <property type="match status" value="1"/>
</dbReference>
<dbReference type="SUPFAM" id="SSF144232">
    <property type="entry name" value="HIT/MYND zinc finger-like"/>
    <property type="match status" value="1"/>
</dbReference>
<proteinExistence type="predicted"/>
<evidence type="ECO:0000256" key="1">
    <source>
        <dbReference type="ARBA" id="ARBA00022723"/>
    </source>
</evidence>
<dbReference type="AlphaFoldDB" id="A0A8H6LT82"/>
<evidence type="ECO:0000256" key="2">
    <source>
        <dbReference type="ARBA" id="ARBA00022771"/>
    </source>
</evidence>
<comment type="caution">
    <text evidence="6">The sequence shown here is derived from an EMBL/GenBank/DDBJ whole genome shotgun (WGS) entry which is preliminary data.</text>
</comment>
<sequence>MNTHATIRLRQNFEFFDWKARPSVCDNLNHTQSQGLPVLPGNAQIRYDKRCSGCHTAVYCSQECQTEDWNSRHRRECRGMEHDYNEYERLHTPYSYNTRTFQLAALRALYSRKAHVWAPASTPMEKGGNRPVITLDVTRWDILNRVDDLHYFIGENRTLIPKHLTKRFDELVKRFEEDVKFELGLVNGVFWFGSLDINLVVLFRRARGAPLRPGEASDFEVEGTVMFTCPRREWRKRPIQLVGFEGHAGRDENGRILEPIADLMSQLGISQEDRL</sequence>
<dbReference type="EMBL" id="JACGCI010000217">
    <property type="protein sequence ID" value="KAF6741815.1"/>
    <property type="molecule type" value="Genomic_DNA"/>
</dbReference>
<evidence type="ECO:0000259" key="5">
    <source>
        <dbReference type="PROSITE" id="PS50865"/>
    </source>
</evidence>
<keyword evidence="2 4" id="KW-0863">Zinc-finger</keyword>
<dbReference type="Gene3D" id="6.10.140.2220">
    <property type="match status" value="1"/>
</dbReference>
<evidence type="ECO:0000256" key="3">
    <source>
        <dbReference type="ARBA" id="ARBA00022833"/>
    </source>
</evidence>
<dbReference type="GO" id="GO:0008270">
    <property type="term" value="F:zinc ion binding"/>
    <property type="evidence" value="ECO:0007669"/>
    <property type="project" value="UniProtKB-KW"/>
</dbReference>
<dbReference type="OrthoDB" id="2900625at2759"/>
<protein>
    <recommendedName>
        <fullName evidence="5">MYND-type domain-containing protein</fullName>
    </recommendedName>
</protein>
<reference evidence="6 7" key="1">
    <citation type="submission" date="2020-07" db="EMBL/GenBank/DDBJ databases">
        <title>Comparative genomics of pyrophilous fungi reveals a link between fire events and developmental genes.</title>
        <authorList>
            <consortium name="DOE Joint Genome Institute"/>
            <person name="Steindorff A.S."/>
            <person name="Carver A."/>
            <person name="Calhoun S."/>
            <person name="Stillman K."/>
            <person name="Liu H."/>
            <person name="Lipzen A."/>
            <person name="Pangilinan J."/>
            <person name="Labutti K."/>
            <person name="Bruns T.D."/>
            <person name="Grigoriev I.V."/>
        </authorList>
    </citation>
    <scope>NUCLEOTIDE SEQUENCE [LARGE SCALE GENOMIC DNA]</scope>
    <source>
        <strain evidence="6 7">CBS 144469</strain>
    </source>
</reference>